<evidence type="ECO:0000313" key="4">
    <source>
        <dbReference type="Proteomes" id="UP000077202"/>
    </source>
</evidence>
<keyword evidence="4" id="KW-1185">Reference proteome</keyword>
<comment type="similarity">
    <text evidence="1">Belongs to the tyrosinase family.</text>
</comment>
<evidence type="ECO:0000313" key="3">
    <source>
        <dbReference type="EMBL" id="OAE22858.1"/>
    </source>
</evidence>
<organism evidence="3 4">
    <name type="scientific">Marchantia polymorpha subsp. ruderalis</name>
    <dbReference type="NCBI Taxonomy" id="1480154"/>
    <lineage>
        <taxon>Eukaryota</taxon>
        <taxon>Viridiplantae</taxon>
        <taxon>Streptophyta</taxon>
        <taxon>Embryophyta</taxon>
        <taxon>Marchantiophyta</taxon>
        <taxon>Marchantiopsida</taxon>
        <taxon>Marchantiidae</taxon>
        <taxon>Marchantiales</taxon>
        <taxon>Marchantiaceae</taxon>
        <taxon>Marchantia</taxon>
    </lineage>
</organism>
<dbReference type="AlphaFoldDB" id="A0A176VPL6"/>
<dbReference type="Proteomes" id="UP000077202">
    <property type="component" value="Unassembled WGS sequence"/>
</dbReference>
<reference evidence="3" key="1">
    <citation type="submission" date="2016-03" db="EMBL/GenBank/DDBJ databases">
        <title>Mechanisms controlling the formation of the plant cell surface in tip-growing cells are functionally conserved among land plants.</title>
        <authorList>
            <person name="Honkanen S."/>
            <person name="Jones V.A."/>
            <person name="Morieri G."/>
            <person name="Champion C."/>
            <person name="Hetherington A.J."/>
            <person name="Kelly S."/>
            <person name="Saint-Marcoux D."/>
            <person name="Proust H."/>
            <person name="Prescott H."/>
            <person name="Dolan L."/>
        </authorList>
    </citation>
    <scope>NUCLEOTIDE SEQUENCE [LARGE SCALE GENOMIC DNA]</scope>
    <source>
        <tissue evidence="3">Whole gametophyte</tissue>
    </source>
</reference>
<accession>A0A176VPL6</accession>
<proteinExistence type="inferred from homology"/>
<dbReference type="Pfam" id="PF12142">
    <property type="entry name" value="PPO1_DWL"/>
    <property type="match status" value="1"/>
</dbReference>
<dbReference type="InterPro" id="IPR022739">
    <property type="entry name" value="Polyphenol_oxidase_cen"/>
</dbReference>
<name>A0A176VPL6_MARPO</name>
<sequence>MAFTFFDENQDMVIVTMRDSLDSSNLGYKYADVSESDHLWINYEPLPPHKPSEPWNPSLQWFPSLTTPSVRFPQALSWSAALLQRDLKGKGLKYMNQLQEDILLEKSVGQALRRLGIADWNTDIVVTICF</sequence>
<dbReference type="EMBL" id="LVLJ01003038">
    <property type="protein sequence ID" value="OAE22858.1"/>
    <property type="molecule type" value="Genomic_DNA"/>
</dbReference>
<comment type="caution">
    <text evidence="3">The sequence shown here is derived from an EMBL/GenBank/DDBJ whole genome shotgun (WGS) entry which is preliminary data.</text>
</comment>
<feature type="domain" description="Polyphenol oxidase central" evidence="2">
    <location>
        <begin position="2"/>
        <end position="45"/>
    </location>
</feature>
<evidence type="ECO:0000259" key="2">
    <source>
        <dbReference type="Pfam" id="PF12142"/>
    </source>
</evidence>
<protein>
    <recommendedName>
        <fullName evidence="2">Polyphenol oxidase central domain-containing protein</fullName>
    </recommendedName>
</protein>
<gene>
    <name evidence="3" type="ORF">AXG93_4139s1010</name>
</gene>
<dbReference type="GO" id="GO:0004097">
    <property type="term" value="F:catechol oxidase activity"/>
    <property type="evidence" value="ECO:0007669"/>
    <property type="project" value="InterPro"/>
</dbReference>
<evidence type="ECO:0000256" key="1">
    <source>
        <dbReference type="ARBA" id="ARBA00009928"/>
    </source>
</evidence>